<sequence length="380" mass="43039">MGEAGIFQNEHLLILRRMNWPDSWLDHIRRRFPRLEITSLDIDTSKPLEENVPKDILERATVIALMTQRHLPLPESVPNIKLVHTFSAGADGLINEPYIKNTDLPLTTSSGIHGPPISEWVLLNWLVSSKHYNSLYEGQKRHEWISRQYVQVTQSDHVGKRVAILGYGSIGRQIGRIAVSLGAKVYAYTASAHETPESREDRGYIVPGTGDSDGIFPVEWHHGTSKDDLRRFLRETKPDHVVISLPLTTATYHLFDSEEFEVWSDALSPSTISSANEGEKFPPRKGFLTNISRGKIVNTDALLTALEKEQIRGAALDVTDPEPLPADHPLWDAKNVQISPHISWSGQEYFVRALDVLKINLEKLERGEELVNLFHRRRGY</sequence>
<dbReference type="HOGENOM" id="CLU_019796_1_0_1"/>
<proteinExistence type="predicted"/>
<evidence type="ECO:0000259" key="3">
    <source>
        <dbReference type="Pfam" id="PF02826"/>
    </source>
</evidence>
<keyword evidence="1" id="KW-0560">Oxidoreductase</keyword>
<reference evidence="5" key="1">
    <citation type="journal article" date="2015" name="Genome Announc.">
        <title>Genome sequence of the AIDS-associated pathogen Penicillium marneffei (ATCC18224) and its near taxonomic relative Talaromyces stipitatus (ATCC10500).</title>
        <authorList>
            <person name="Nierman W.C."/>
            <person name="Fedorova-Abrams N.D."/>
            <person name="Andrianopoulos A."/>
        </authorList>
    </citation>
    <scope>NUCLEOTIDE SEQUENCE [LARGE SCALE GENOMIC DNA]</scope>
    <source>
        <strain evidence="5">ATCC 10500 / CBS 375.48 / QM 6759 / NRRL 1006</strain>
    </source>
</reference>
<dbReference type="Pfam" id="PF02826">
    <property type="entry name" value="2-Hacid_dh_C"/>
    <property type="match status" value="2"/>
</dbReference>
<dbReference type="CDD" id="cd12163">
    <property type="entry name" value="2-Hacid_dh_5"/>
    <property type="match status" value="1"/>
</dbReference>
<dbReference type="Gene3D" id="3.40.50.720">
    <property type="entry name" value="NAD(P)-binding Rossmann-like Domain"/>
    <property type="match status" value="2"/>
</dbReference>
<dbReference type="PROSITE" id="PS00065">
    <property type="entry name" value="D_2_HYDROXYACID_DH_1"/>
    <property type="match status" value="1"/>
</dbReference>
<dbReference type="PhylomeDB" id="B8MQF7"/>
<dbReference type="PANTHER" id="PTHR43333:SF1">
    <property type="entry name" value="D-ISOMER SPECIFIC 2-HYDROXYACID DEHYDROGENASE NAD-BINDING DOMAIN-CONTAINING PROTEIN"/>
    <property type="match status" value="1"/>
</dbReference>
<dbReference type="GO" id="GO:0051287">
    <property type="term" value="F:NAD binding"/>
    <property type="evidence" value="ECO:0007669"/>
    <property type="project" value="InterPro"/>
</dbReference>
<dbReference type="VEuPathDB" id="FungiDB:TSTA_058470"/>
<keyword evidence="5" id="KW-1185">Reference proteome</keyword>
<protein>
    <submittedName>
        <fullName evidence="4">2-hydroxyacid dehydrogenase, putative</fullName>
    </submittedName>
</protein>
<keyword evidence="2" id="KW-0520">NAD</keyword>
<feature type="domain" description="D-isomer specific 2-hydroxyacid dehydrogenase NAD-binding" evidence="3">
    <location>
        <begin position="127"/>
        <end position="196"/>
    </location>
</feature>
<dbReference type="STRING" id="441959.B8MQF7"/>
<dbReference type="InParanoid" id="B8MQF7"/>
<feature type="domain" description="D-isomer specific 2-hydroxyacid dehydrogenase NAD-binding" evidence="3">
    <location>
        <begin position="222"/>
        <end position="343"/>
    </location>
</feature>
<dbReference type="EMBL" id="EQ962659">
    <property type="protein sequence ID" value="EED13359.1"/>
    <property type="molecule type" value="Genomic_DNA"/>
</dbReference>
<dbReference type="OMA" id="WESATIL"/>
<dbReference type="RefSeq" id="XP_002487470.1">
    <property type="nucleotide sequence ID" value="XM_002487425.1"/>
</dbReference>
<dbReference type="Proteomes" id="UP000001745">
    <property type="component" value="Unassembled WGS sequence"/>
</dbReference>
<dbReference type="GO" id="GO:0016491">
    <property type="term" value="F:oxidoreductase activity"/>
    <property type="evidence" value="ECO:0007669"/>
    <property type="project" value="UniProtKB-KW"/>
</dbReference>
<dbReference type="eggNOG" id="KOG0069">
    <property type="taxonomic scope" value="Eukaryota"/>
</dbReference>
<dbReference type="OrthoDB" id="298012at2759"/>
<evidence type="ECO:0000256" key="2">
    <source>
        <dbReference type="ARBA" id="ARBA00023027"/>
    </source>
</evidence>
<dbReference type="AlphaFoldDB" id="B8MQF7"/>
<evidence type="ECO:0000256" key="1">
    <source>
        <dbReference type="ARBA" id="ARBA00023002"/>
    </source>
</evidence>
<dbReference type="InterPro" id="IPR029752">
    <property type="entry name" value="D-isomer_DH_CS1"/>
</dbReference>
<organism evidence="4 5">
    <name type="scientific">Talaromyces stipitatus (strain ATCC 10500 / CBS 375.48 / QM 6759 / NRRL 1006)</name>
    <name type="common">Penicillium stipitatum</name>
    <dbReference type="NCBI Taxonomy" id="441959"/>
    <lineage>
        <taxon>Eukaryota</taxon>
        <taxon>Fungi</taxon>
        <taxon>Dikarya</taxon>
        <taxon>Ascomycota</taxon>
        <taxon>Pezizomycotina</taxon>
        <taxon>Eurotiomycetes</taxon>
        <taxon>Eurotiomycetidae</taxon>
        <taxon>Eurotiales</taxon>
        <taxon>Trichocomaceae</taxon>
        <taxon>Talaromyces</taxon>
        <taxon>Talaromyces sect. Talaromyces</taxon>
    </lineage>
</organism>
<name>B8MQF7_TALSN</name>
<dbReference type="PANTHER" id="PTHR43333">
    <property type="entry name" value="2-HACID_DH_C DOMAIN-CONTAINING PROTEIN"/>
    <property type="match status" value="1"/>
</dbReference>
<dbReference type="InterPro" id="IPR006140">
    <property type="entry name" value="D-isomer_DH_NAD-bd"/>
</dbReference>
<accession>B8MQF7</accession>
<gene>
    <name evidence="4" type="ORF">TSTA_058470</name>
</gene>
<dbReference type="InterPro" id="IPR036291">
    <property type="entry name" value="NAD(P)-bd_dom_sf"/>
</dbReference>
<evidence type="ECO:0000313" key="4">
    <source>
        <dbReference type="EMBL" id="EED13359.1"/>
    </source>
</evidence>
<dbReference type="SUPFAM" id="SSF51735">
    <property type="entry name" value="NAD(P)-binding Rossmann-fold domains"/>
    <property type="match status" value="1"/>
</dbReference>
<evidence type="ECO:0000313" key="5">
    <source>
        <dbReference type="Proteomes" id="UP000001745"/>
    </source>
</evidence>
<dbReference type="GeneID" id="8106449"/>